<dbReference type="Proteomes" id="UP000075840">
    <property type="component" value="Unassembled WGS sequence"/>
</dbReference>
<dbReference type="EMBL" id="APCN01001541">
    <property type="status" value="NOT_ANNOTATED_CDS"/>
    <property type="molecule type" value="Genomic_DNA"/>
</dbReference>
<keyword evidence="2" id="KW-1185">Reference proteome</keyword>
<evidence type="ECO:0000313" key="2">
    <source>
        <dbReference type="Proteomes" id="UP000075840"/>
    </source>
</evidence>
<proteinExistence type="predicted"/>
<protein>
    <submittedName>
        <fullName evidence="1">Uncharacterized protein</fullName>
    </submittedName>
</protein>
<name>A0A182IGA1_ANOAR</name>
<accession>A0A182IGA1</accession>
<organism evidence="1 2">
    <name type="scientific">Anopheles arabiensis</name>
    <name type="common">Mosquito</name>
    <dbReference type="NCBI Taxonomy" id="7173"/>
    <lineage>
        <taxon>Eukaryota</taxon>
        <taxon>Metazoa</taxon>
        <taxon>Ecdysozoa</taxon>
        <taxon>Arthropoda</taxon>
        <taxon>Hexapoda</taxon>
        <taxon>Insecta</taxon>
        <taxon>Pterygota</taxon>
        <taxon>Neoptera</taxon>
        <taxon>Endopterygota</taxon>
        <taxon>Diptera</taxon>
        <taxon>Nematocera</taxon>
        <taxon>Culicoidea</taxon>
        <taxon>Culicidae</taxon>
        <taxon>Anophelinae</taxon>
        <taxon>Anopheles</taxon>
    </lineage>
</organism>
<sequence length="23" mass="2757">MRGNYHLTKTLYTHSEAHVLTKR</sequence>
<evidence type="ECO:0000313" key="1">
    <source>
        <dbReference type="EnsemblMetazoa" id="AARA014498-PA"/>
    </source>
</evidence>
<dbReference type="EnsemblMetazoa" id="AARA014498-RA">
    <property type="protein sequence ID" value="AARA014498-PA"/>
    <property type="gene ID" value="AARA014498"/>
</dbReference>
<dbReference type="VEuPathDB" id="VectorBase:AARA014498"/>
<reference evidence="1" key="1">
    <citation type="submission" date="2022-08" db="UniProtKB">
        <authorList>
            <consortium name="EnsemblMetazoa"/>
        </authorList>
    </citation>
    <scope>IDENTIFICATION</scope>
    <source>
        <strain evidence="1">Dongola</strain>
    </source>
</reference>
<dbReference type="AlphaFoldDB" id="A0A182IGA1"/>